<evidence type="ECO:0000256" key="1">
    <source>
        <dbReference type="SAM" id="SignalP"/>
    </source>
</evidence>
<dbReference type="Proteomes" id="UP000580250">
    <property type="component" value="Unassembled WGS sequence"/>
</dbReference>
<gene>
    <name evidence="2" type="ORF">MENT_LOCUS18343</name>
</gene>
<dbReference type="OrthoDB" id="5909556at2759"/>
<organism evidence="2 3">
    <name type="scientific">Meloidogyne enterolobii</name>
    <name type="common">Root-knot nematode worm</name>
    <name type="synonym">Meloidogyne mayaguensis</name>
    <dbReference type="NCBI Taxonomy" id="390850"/>
    <lineage>
        <taxon>Eukaryota</taxon>
        <taxon>Metazoa</taxon>
        <taxon>Ecdysozoa</taxon>
        <taxon>Nematoda</taxon>
        <taxon>Chromadorea</taxon>
        <taxon>Rhabditida</taxon>
        <taxon>Tylenchina</taxon>
        <taxon>Tylenchomorpha</taxon>
        <taxon>Tylenchoidea</taxon>
        <taxon>Meloidogynidae</taxon>
        <taxon>Meloidogyninae</taxon>
        <taxon>Meloidogyne</taxon>
    </lineage>
</organism>
<comment type="caution">
    <text evidence="2">The sequence shown here is derived from an EMBL/GenBank/DDBJ whole genome shotgun (WGS) entry which is preliminary data.</text>
</comment>
<evidence type="ECO:0000313" key="3">
    <source>
        <dbReference type="Proteomes" id="UP000580250"/>
    </source>
</evidence>
<sequence length="264" mass="31414">MLTTKLFIFIIYFIFLLFSLSTTNDEESCGESSTPFLEEEYYLSDDNYDLENEVKEFNGKVHFDPKGGKNFFNKILNMAREINKTIKEHKLMYLHSVVANGNFHLLFNSDDVEIVEGKNQQNTIQIFLTKFRKILMGFRIELIESYKEIPSQMLTEICEMLFFRAILEFLNSIILNKKYKEFLKIEEKDKEIVKYLIDEFDFYAKFPEIFYSIDKKVKFGEIGKLGEVLREKITKFIEDYIKNKLIGFVDRIVNNKKRKFVESP</sequence>
<reference evidence="2 3" key="1">
    <citation type="submission" date="2020-08" db="EMBL/GenBank/DDBJ databases">
        <authorList>
            <person name="Koutsovoulos G."/>
            <person name="Danchin GJ E."/>
        </authorList>
    </citation>
    <scope>NUCLEOTIDE SEQUENCE [LARGE SCALE GENOMIC DNA]</scope>
</reference>
<dbReference type="AlphaFoldDB" id="A0A6V7UYV4"/>
<keyword evidence="1" id="KW-0732">Signal</keyword>
<evidence type="ECO:0000313" key="2">
    <source>
        <dbReference type="EMBL" id="CAD2167069.1"/>
    </source>
</evidence>
<dbReference type="EMBL" id="CAJEWN010000123">
    <property type="protein sequence ID" value="CAD2167069.1"/>
    <property type="molecule type" value="Genomic_DNA"/>
</dbReference>
<feature type="signal peptide" evidence="1">
    <location>
        <begin position="1"/>
        <end position="21"/>
    </location>
</feature>
<accession>A0A6V7UYV4</accession>
<feature type="chain" id="PRO_5028113262" evidence="1">
    <location>
        <begin position="22"/>
        <end position="264"/>
    </location>
</feature>
<name>A0A6V7UYV4_MELEN</name>
<proteinExistence type="predicted"/>
<protein>
    <submittedName>
        <fullName evidence="2">Uncharacterized protein</fullName>
    </submittedName>
</protein>